<dbReference type="Proteomes" id="UP000623301">
    <property type="component" value="Unassembled WGS sequence"/>
</dbReference>
<evidence type="ECO:0000313" key="2">
    <source>
        <dbReference type="Proteomes" id="UP000623301"/>
    </source>
</evidence>
<sequence length="198" mass="22343">METTKVPRSKTNLICIATAIFASTYLLSLQAQVVRDHRTKSQIVYFDEADAIFGKRTEIKNAHPTFKVTGKINTITITQNLNDGDNSIHKTKSGNSLYVTIKKGEIIKFGSVKDKTEYKKKSLKKESKKTYLNCTTLCLYLKEETSKDCLIICDVVDSSAKYNAEIEEKLVKPKEIPVVYPIPIPYPNTIKEGNNNPF</sequence>
<dbReference type="EMBL" id="JAEHFJ010000014">
    <property type="protein sequence ID" value="MBJ2176324.1"/>
    <property type="molecule type" value="Genomic_DNA"/>
</dbReference>
<comment type="caution">
    <text evidence="1">The sequence shown here is derived from an EMBL/GenBank/DDBJ whole genome shotgun (WGS) entry which is preliminary data.</text>
</comment>
<name>A0ABS0WWG0_9FLAO</name>
<reference evidence="1 2" key="1">
    <citation type="submission" date="2020-12" db="EMBL/GenBank/DDBJ databases">
        <title>Aureibaculum luteum sp. nov. and Aureibaculum flavum sp. nov., novel members of the family Flavobacteriaceae isolated from Antarctic intertidal sediments.</title>
        <authorList>
            <person name="He X."/>
            <person name="Zhang X."/>
        </authorList>
    </citation>
    <scope>NUCLEOTIDE SEQUENCE [LARGE SCALE GENOMIC DNA]</scope>
    <source>
        <strain evidence="1 2">A20</strain>
    </source>
</reference>
<organism evidence="1 2">
    <name type="scientific">Aureibaculum flavum</name>
    <dbReference type="NCBI Taxonomy" id="2795986"/>
    <lineage>
        <taxon>Bacteria</taxon>
        <taxon>Pseudomonadati</taxon>
        <taxon>Bacteroidota</taxon>
        <taxon>Flavobacteriia</taxon>
        <taxon>Flavobacteriales</taxon>
        <taxon>Flavobacteriaceae</taxon>
        <taxon>Aureibaculum</taxon>
    </lineage>
</organism>
<evidence type="ECO:0000313" key="1">
    <source>
        <dbReference type="EMBL" id="MBJ2176324.1"/>
    </source>
</evidence>
<dbReference type="RefSeq" id="WP_198842921.1">
    <property type="nucleotide sequence ID" value="NZ_JAEHFJ010000014.1"/>
</dbReference>
<proteinExistence type="predicted"/>
<gene>
    <name evidence="1" type="ORF">JBL43_18880</name>
</gene>
<keyword evidence="2" id="KW-1185">Reference proteome</keyword>
<evidence type="ECO:0008006" key="3">
    <source>
        <dbReference type="Google" id="ProtNLM"/>
    </source>
</evidence>
<accession>A0ABS0WWG0</accession>
<protein>
    <recommendedName>
        <fullName evidence="3">FecR protein domain-containing protein</fullName>
    </recommendedName>
</protein>